<evidence type="ECO:0000256" key="2">
    <source>
        <dbReference type="HAMAP-Rule" id="MF_01940"/>
    </source>
</evidence>
<comment type="catalytic activity">
    <reaction evidence="2">
        <text>a 3'-end 2',3'-cyclophospho-ribonucleotide-RNA + H2O = a 3'-end 2'-phospho-ribonucleotide-RNA + H(+)</text>
        <dbReference type="Rhea" id="RHEA:11828"/>
        <dbReference type="Rhea" id="RHEA-COMP:10464"/>
        <dbReference type="Rhea" id="RHEA-COMP:17353"/>
        <dbReference type="ChEBI" id="CHEBI:15377"/>
        <dbReference type="ChEBI" id="CHEBI:15378"/>
        <dbReference type="ChEBI" id="CHEBI:83064"/>
        <dbReference type="ChEBI" id="CHEBI:173113"/>
        <dbReference type="EC" id="3.1.4.58"/>
    </reaction>
</comment>
<keyword evidence="4" id="KW-1185">Reference proteome</keyword>
<dbReference type="EC" id="3.1.4.58" evidence="2"/>
<dbReference type="PANTHER" id="PTHR35561:SF1">
    <property type="entry name" value="RNA 2',3'-CYCLIC PHOSPHODIESTERASE"/>
    <property type="match status" value="1"/>
</dbReference>
<proteinExistence type="inferred from homology"/>
<dbReference type="InterPro" id="IPR009097">
    <property type="entry name" value="Cyclic_Pdiesterase"/>
</dbReference>
<dbReference type="Pfam" id="PF13563">
    <property type="entry name" value="2_5_RNA_ligase2"/>
    <property type="match status" value="1"/>
</dbReference>
<evidence type="ECO:0000313" key="4">
    <source>
        <dbReference type="Proteomes" id="UP000244903"/>
    </source>
</evidence>
<evidence type="ECO:0000256" key="1">
    <source>
        <dbReference type="ARBA" id="ARBA00022801"/>
    </source>
</evidence>
<dbReference type="GO" id="GO:0008664">
    <property type="term" value="F:RNA 2',3'-cyclic 3'-phosphodiesterase activity"/>
    <property type="evidence" value="ECO:0007669"/>
    <property type="project" value="UniProtKB-EC"/>
</dbReference>
<feature type="short sequence motif" description="HXTX 2" evidence="2">
    <location>
        <begin position="135"/>
        <end position="138"/>
    </location>
</feature>
<dbReference type="InterPro" id="IPR004175">
    <property type="entry name" value="RNA_CPDase"/>
</dbReference>
<dbReference type="GO" id="GO:0016874">
    <property type="term" value="F:ligase activity"/>
    <property type="evidence" value="ECO:0007669"/>
    <property type="project" value="UniProtKB-KW"/>
</dbReference>
<dbReference type="PANTHER" id="PTHR35561">
    <property type="entry name" value="RNA 2',3'-CYCLIC PHOSPHODIESTERASE"/>
    <property type="match status" value="1"/>
</dbReference>
<dbReference type="KEGG" id="dpc:A6048_00710"/>
<dbReference type="Proteomes" id="UP000244903">
    <property type="component" value="Chromosome"/>
</dbReference>
<protein>
    <recommendedName>
        <fullName evidence="2">RNA 2',3'-cyclic phosphodiesterase</fullName>
        <shortName evidence="2">RNA 2',3'-CPDase</shortName>
        <ecNumber evidence="2">3.1.4.58</ecNumber>
    </recommendedName>
</protein>
<comment type="function">
    <text evidence="2">Hydrolyzes RNA 2',3'-cyclic phosphodiester to an RNA 2'-phosphomonoester.</text>
</comment>
<gene>
    <name evidence="3" type="ORF">A6048_00710</name>
</gene>
<sequence length="205" mass="22647">MGHRMFVAVLPPDEVREELERFLEPRPGLAWTAPSQWHLTLTFCPGVDEWRIDDLTDRLGAVARKHEPFRIRLAGAGVFPSVERAKVLWAGVEQSPVPPIGHDRRERPLDALAAGARSAANAAGCVPDGARFRPHLTLARLSGRDDATAWLRVLDTFASSTWTVSEIALIDSFLGEGPRGRARHEVVARLPLGESDQRWWAPSPG</sequence>
<keyword evidence="1 2" id="KW-0378">Hydrolase</keyword>
<comment type="similarity">
    <text evidence="2">Belongs to the 2H phosphoesterase superfamily. ThpR family.</text>
</comment>
<keyword evidence="3" id="KW-0436">Ligase</keyword>
<feature type="active site" description="Proton acceptor" evidence="2">
    <location>
        <position position="135"/>
    </location>
</feature>
<dbReference type="Gene3D" id="3.90.1140.10">
    <property type="entry name" value="Cyclic phosphodiesterase"/>
    <property type="match status" value="1"/>
</dbReference>
<accession>A0AAD0JPJ5</accession>
<dbReference type="NCBIfam" id="TIGR02258">
    <property type="entry name" value="2_5_ligase"/>
    <property type="match status" value="1"/>
</dbReference>
<reference evidence="3 4" key="1">
    <citation type="submission" date="2016-04" db="EMBL/GenBank/DDBJ databases">
        <title>Complete genome sequence of the haloalkaliphilic hydrocarbon-degrading bacterium Dietzia psychralcaliphila ILA-1T, isolated from a drain of a fish product-processing plant.</title>
        <authorList>
            <person name="Zhao J."/>
            <person name="Hu B."/>
            <person name="Geng S."/>
            <person name="Nie Y."/>
            <person name="Tang Y."/>
        </authorList>
    </citation>
    <scope>NUCLEOTIDE SEQUENCE [LARGE SCALE GENOMIC DNA]</scope>
    <source>
        <strain evidence="3 4">ILA-1</strain>
    </source>
</reference>
<feature type="active site" description="Proton donor" evidence="2">
    <location>
        <position position="38"/>
    </location>
</feature>
<evidence type="ECO:0000313" key="3">
    <source>
        <dbReference type="EMBL" id="AWH94279.1"/>
    </source>
</evidence>
<organism evidence="3 4">
    <name type="scientific">Dietzia psychralcaliphila</name>
    <dbReference type="NCBI Taxonomy" id="139021"/>
    <lineage>
        <taxon>Bacteria</taxon>
        <taxon>Bacillati</taxon>
        <taxon>Actinomycetota</taxon>
        <taxon>Actinomycetes</taxon>
        <taxon>Mycobacteriales</taxon>
        <taxon>Dietziaceae</taxon>
        <taxon>Dietzia</taxon>
    </lineage>
</organism>
<dbReference type="GO" id="GO:0004113">
    <property type="term" value="F:2',3'-cyclic-nucleotide 3'-phosphodiesterase activity"/>
    <property type="evidence" value="ECO:0007669"/>
    <property type="project" value="InterPro"/>
</dbReference>
<dbReference type="AlphaFoldDB" id="A0AAD0JPJ5"/>
<feature type="short sequence motif" description="HXTX 1" evidence="2">
    <location>
        <begin position="38"/>
        <end position="41"/>
    </location>
</feature>
<dbReference type="SUPFAM" id="SSF55144">
    <property type="entry name" value="LigT-like"/>
    <property type="match status" value="1"/>
</dbReference>
<dbReference type="HAMAP" id="MF_01940">
    <property type="entry name" value="RNA_CPDase"/>
    <property type="match status" value="1"/>
</dbReference>
<dbReference type="EMBL" id="CP015453">
    <property type="protein sequence ID" value="AWH94279.1"/>
    <property type="molecule type" value="Genomic_DNA"/>
</dbReference>
<name>A0AAD0JPJ5_9ACTN</name>
<dbReference type="RefSeq" id="WP_107747795.1">
    <property type="nucleotide sequence ID" value="NZ_CP015453.1"/>
</dbReference>